<reference evidence="2" key="2">
    <citation type="submission" date="2020-09" db="EMBL/GenBank/DDBJ databases">
        <authorList>
            <person name="Sun Q."/>
            <person name="Ohkuma M."/>
        </authorList>
    </citation>
    <scope>NUCLEOTIDE SEQUENCE</scope>
    <source>
        <strain evidence="2">JCM 4335</strain>
    </source>
</reference>
<name>A0A918EMV5_9ACTN</name>
<reference evidence="2" key="1">
    <citation type="journal article" date="2014" name="Int. J. Syst. Evol. Microbiol.">
        <title>Complete genome sequence of Corynebacterium casei LMG S-19264T (=DSM 44701T), isolated from a smear-ripened cheese.</title>
        <authorList>
            <consortium name="US DOE Joint Genome Institute (JGI-PGF)"/>
            <person name="Walter F."/>
            <person name="Albersmeier A."/>
            <person name="Kalinowski J."/>
            <person name="Ruckert C."/>
        </authorList>
    </citation>
    <scope>NUCLEOTIDE SEQUENCE</scope>
    <source>
        <strain evidence="2">JCM 4335</strain>
    </source>
</reference>
<accession>A0A918EMV5</accession>
<dbReference type="AlphaFoldDB" id="A0A918EMV5"/>
<feature type="region of interest" description="Disordered" evidence="1">
    <location>
        <begin position="1"/>
        <end position="27"/>
    </location>
</feature>
<proteinExistence type="predicted"/>
<gene>
    <name evidence="2" type="ORF">GCM10010249_60220</name>
</gene>
<evidence type="ECO:0000256" key="1">
    <source>
        <dbReference type="SAM" id="MobiDB-lite"/>
    </source>
</evidence>
<protein>
    <submittedName>
        <fullName evidence="2">Uncharacterized protein</fullName>
    </submittedName>
</protein>
<dbReference type="Proteomes" id="UP000654123">
    <property type="component" value="Unassembled WGS sequence"/>
</dbReference>
<evidence type="ECO:0000313" key="3">
    <source>
        <dbReference type="Proteomes" id="UP000654123"/>
    </source>
</evidence>
<comment type="caution">
    <text evidence="2">The sequence shown here is derived from an EMBL/GenBank/DDBJ whole genome shotgun (WGS) entry which is preliminary data.</text>
</comment>
<evidence type="ECO:0000313" key="2">
    <source>
        <dbReference type="EMBL" id="GGQ33678.1"/>
    </source>
</evidence>
<organism evidence="2 3">
    <name type="scientific">Streptomyces roseolilacinus</name>
    <dbReference type="NCBI Taxonomy" id="66904"/>
    <lineage>
        <taxon>Bacteria</taxon>
        <taxon>Bacillati</taxon>
        <taxon>Actinomycetota</taxon>
        <taxon>Actinomycetes</taxon>
        <taxon>Kitasatosporales</taxon>
        <taxon>Streptomycetaceae</taxon>
        <taxon>Streptomyces</taxon>
    </lineage>
</organism>
<feature type="compositionally biased region" description="Low complexity" evidence="1">
    <location>
        <begin position="1"/>
        <end position="10"/>
    </location>
</feature>
<keyword evidence="3" id="KW-1185">Reference proteome</keyword>
<sequence>MTTHRPPAGARRARPDHGPDQQRASRPGLLRCALGRPLWNPLWCPAPSRTEEAQVSTQIRPRAALSQPSYLLLNFCVMSVEEEIIGFGGRVPLAAGRGLRSAGGRACQMTGKERS</sequence>
<dbReference type="EMBL" id="BMSV01000022">
    <property type="protein sequence ID" value="GGQ33678.1"/>
    <property type="molecule type" value="Genomic_DNA"/>
</dbReference>